<dbReference type="InterPro" id="IPR002925">
    <property type="entry name" value="Dienelactn_hydro"/>
</dbReference>
<dbReference type="Pfam" id="PF01738">
    <property type="entry name" value="DLH"/>
    <property type="match status" value="1"/>
</dbReference>
<proteinExistence type="predicted"/>
<dbReference type="EMBL" id="JAZDDF010000002">
    <property type="protein sequence ID" value="MEE1972062.1"/>
    <property type="molecule type" value="Genomic_DNA"/>
</dbReference>
<gene>
    <name evidence="3" type="ORF">V1H85_06370</name>
</gene>
<dbReference type="InterPro" id="IPR022742">
    <property type="entry name" value="Hydrolase_4"/>
</dbReference>
<dbReference type="Pfam" id="PF12146">
    <property type="entry name" value="Hydrolase_4"/>
    <property type="match status" value="1"/>
</dbReference>
<dbReference type="Gene3D" id="3.40.50.1820">
    <property type="entry name" value="alpha/beta hydrolase"/>
    <property type="match status" value="1"/>
</dbReference>
<protein>
    <submittedName>
        <fullName evidence="3">Alpha/beta hydrolase</fullName>
    </submittedName>
</protein>
<dbReference type="PANTHER" id="PTHR43265">
    <property type="entry name" value="ESTERASE ESTD"/>
    <property type="match status" value="1"/>
</dbReference>
<accession>A0ABU7IGJ0</accession>
<dbReference type="SUPFAM" id="SSF53474">
    <property type="entry name" value="alpha/beta-Hydrolases"/>
    <property type="match status" value="1"/>
</dbReference>
<organism evidence="3 4">
    <name type="scientific">Maribacter flavus</name>
    <dbReference type="NCBI Taxonomy" id="1658664"/>
    <lineage>
        <taxon>Bacteria</taxon>
        <taxon>Pseudomonadati</taxon>
        <taxon>Bacteroidota</taxon>
        <taxon>Flavobacteriia</taxon>
        <taxon>Flavobacteriales</taxon>
        <taxon>Flavobacteriaceae</taxon>
        <taxon>Maribacter</taxon>
    </lineage>
</organism>
<dbReference type="GO" id="GO:0016787">
    <property type="term" value="F:hydrolase activity"/>
    <property type="evidence" value="ECO:0007669"/>
    <property type="project" value="UniProtKB-KW"/>
</dbReference>
<comment type="caution">
    <text evidence="3">The sequence shown here is derived from an EMBL/GenBank/DDBJ whole genome shotgun (WGS) entry which is preliminary data.</text>
</comment>
<dbReference type="InterPro" id="IPR029058">
    <property type="entry name" value="AB_hydrolase_fold"/>
</dbReference>
<dbReference type="Proteomes" id="UP001343698">
    <property type="component" value="Unassembled WGS sequence"/>
</dbReference>
<name>A0ABU7IGJ0_9FLAO</name>
<feature type="domain" description="Serine aminopeptidase S33" evidence="2">
    <location>
        <begin position="81"/>
        <end position="178"/>
    </location>
</feature>
<evidence type="ECO:0000313" key="3">
    <source>
        <dbReference type="EMBL" id="MEE1972062.1"/>
    </source>
</evidence>
<evidence type="ECO:0000259" key="2">
    <source>
        <dbReference type="Pfam" id="PF12146"/>
    </source>
</evidence>
<dbReference type="InterPro" id="IPR053145">
    <property type="entry name" value="AB_hydrolase_Est10"/>
</dbReference>
<feature type="domain" description="Dienelactone hydrolase" evidence="1">
    <location>
        <begin position="271"/>
        <end position="341"/>
    </location>
</feature>
<dbReference type="RefSeq" id="WP_272636223.1">
    <property type="nucleotide sequence ID" value="NZ_JAZDDF010000002.1"/>
</dbReference>
<dbReference type="PANTHER" id="PTHR43265:SF1">
    <property type="entry name" value="ESTERASE ESTD"/>
    <property type="match status" value="1"/>
</dbReference>
<reference evidence="3 4" key="1">
    <citation type="submission" date="2024-01" db="EMBL/GenBank/DDBJ databases">
        <title>Maribacter spp. originated from different algae showed divergent polysaccharides utilization ability.</title>
        <authorList>
            <person name="Wang H."/>
            <person name="Wu Y."/>
        </authorList>
    </citation>
    <scope>NUCLEOTIDE SEQUENCE [LARGE SCALE GENOMIC DNA]</scope>
    <source>
        <strain evidence="3 4">KPT27_14</strain>
    </source>
</reference>
<sequence>MKKLITIVIIFLLWHQNIIAQKIDSNDQNSREIDLIIQADDVKIGGTLSIPTKLNASSLVIMSSGSGDQDRDETLEGFKIFKVIAHHLASKGIASFRYDDRGVGVSTGDFVNSTLEDHSRDLEHIMAYFKSSAAHPFYDFILFGHSQGGILAGKVAAGNMSVKKVILMGAPAVPLIEVVTYQVRQDYEHTDLPKYLIEADVSAHNKLMRAIEDDKNIDEVYHLFKQTTENILSKMSSSHDVDSLKIKQQAIAKADEFKIIYGLPSLTSFLYQDPSKDYEQLKVPVLGLFGGLDFQVPIFQNKDRMENAFLKSGTDYHFLTFDKANHFFQKATTGSRDEYATLDRKFVDGFLDGISNWILGKS</sequence>
<evidence type="ECO:0000259" key="1">
    <source>
        <dbReference type="Pfam" id="PF01738"/>
    </source>
</evidence>
<keyword evidence="4" id="KW-1185">Reference proteome</keyword>
<keyword evidence="3" id="KW-0378">Hydrolase</keyword>
<evidence type="ECO:0000313" key="4">
    <source>
        <dbReference type="Proteomes" id="UP001343698"/>
    </source>
</evidence>